<dbReference type="HOGENOM" id="CLU_2658393_0_0_1"/>
<reference evidence="1" key="2">
    <citation type="submission" date="2018-05" db="EMBL/GenBank/DDBJ databases">
        <title>OgluRS3 (Oryza glumaepatula Reference Sequence Version 3).</title>
        <authorList>
            <person name="Zhang J."/>
            <person name="Kudrna D."/>
            <person name="Lee S."/>
            <person name="Talag J."/>
            <person name="Welchert J."/>
            <person name="Wing R.A."/>
        </authorList>
    </citation>
    <scope>NUCLEOTIDE SEQUENCE [LARGE SCALE GENOMIC DNA]</scope>
</reference>
<reference evidence="1" key="1">
    <citation type="submission" date="2015-04" db="UniProtKB">
        <authorList>
            <consortium name="EnsemblPlants"/>
        </authorList>
    </citation>
    <scope>IDENTIFICATION</scope>
</reference>
<dbReference type="Gramene" id="OGLUM02G27470.1">
    <property type="protein sequence ID" value="OGLUM02G27470.1"/>
    <property type="gene ID" value="OGLUM02G27470"/>
</dbReference>
<evidence type="ECO:0000313" key="2">
    <source>
        <dbReference type="Proteomes" id="UP000026961"/>
    </source>
</evidence>
<dbReference type="AlphaFoldDB" id="A0A0D9YW34"/>
<organism evidence="1">
    <name type="scientific">Oryza glumipatula</name>
    <dbReference type="NCBI Taxonomy" id="40148"/>
    <lineage>
        <taxon>Eukaryota</taxon>
        <taxon>Viridiplantae</taxon>
        <taxon>Streptophyta</taxon>
        <taxon>Embryophyta</taxon>
        <taxon>Tracheophyta</taxon>
        <taxon>Spermatophyta</taxon>
        <taxon>Magnoliopsida</taxon>
        <taxon>Liliopsida</taxon>
        <taxon>Poales</taxon>
        <taxon>Poaceae</taxon>
        <taxon>BOP clade</taxon>
        <taxon>Oryzoideae</taxon>
        <taxon>Oryzeae</taxon>
        <taxon>Oryzinae</taxon>
        <taxon>Oryza</taxon>
    </lineage>
</organism>
<protein>
    <submittedName>
        <fullName evidence="1">Uncharacterized protein</fullName>
    </submittedName>
</protein>
<dbReference type="Proteomes" id="UP000026961">
    <property type="component" value="Chromosome 2"/>
</dbReference>
<dbReference type="EnsemblPlants" id="OGLUM02G27470.1">
    <property type="protein sequence ID" value="OGLUM02G27470.1"/>
    <property type="gene ID" value="OGLUM02G27470"/>
</dbReference>
<name>A0A0D9YW34_9ORYZ</name>
<accession>A0A0D9YW34</accession>
<evidence type="ECO:0000313" key="1">
    <source>
        <dbReference type="EnsemblPlants" id="OGLUM02G27470.1"/>
    </source>
</evidence>
<sequence length="79" mass="8278">MGGTDGARVRAGRGEATAISIIRPLAPAHAHAHGQPPLLFSLKPYEAEAEPLGAIESTPRAVPALPQIVPPRPRDLTKD</sequence>
<keyword evidence="2" id="KW-1185">Reference proteome</keyword>
<proteinExistence type="predicted"/>